<feature type="transmembrane region" description="Helical" evidence="8">
    <location>
        <begin position="95"/>
        <end position="115"/>
    </location>
</feature>
<dbReference type="EMBL" id="JAUUUU010000001">
    <property type="protein sequence ID" value="MDP1519384.1"/>
    <property type="molecule type" value="Genomic_DNA"/>
</dbReference>
<comment type="subcellular location">
    <subcellularLocation>
        <location evidence="1 8">Cell membrane</location>
        <topology evidence="1 8">Multi-pass membrane protein</topology>
    </subcellularLocation>
</comment>
<evidence type="ECO:0000256" key="5">
    <source>
        <dbReference type="ARBA" id="ARBA00022692"/>
    </source>
</evidence>
<gene>
    <name evidence="9" type="ORF">Q8A57_00195</name>
</gene>
<dbReference type="InterPro" id="IPR002781">
    <property type="entry name" value="TM_pro_TauE-like"/>
</dbReference>
<keyword evidence="4 8" id="KW-1003">Cell membrane</keyword>
<evidence type="ECO:0000256" key="8">
    <source>
        <dbReference type="RuleBase" id="RU363041"/>
    </source>
</evidence>
<accession>A0AAW8B0N3</accession>
<dbReference type="InterPro" id="IPR052017">
    <property type="entry name" value="TSUP"/>
</dbReference>
<keyword evidence="5 8" id="KW-0812">Transmembrane</keyword>
<evidence type="ECO:0000256" key="1">
    <source>
        <dbReference type="ARBA" id="ARBA00004651"/>
    </source>
</evidence>
<name>A0AAW8B0N3_9GAMM</name>
<feature type="transmembrane region" description="Helical" evidence="8">
    <location>
        <begin position="222"/>
        <end position="242"/>
    </location>
</feature>
<keyword evidence="10" id="KW-1185">Reference proteome</keyword>
<reference evidence="9" key="1">
    <citation type="journal article" date="2010" name="Int. J. Syst. Evol. Microbiol.">
        <title>Porticoccus litoralis gen. nov., sp. nov., a gammaproteobacterium isolated from the Yellow Sea.</title>
        <authorList>
            <person name="Oh H.M."/>
            <person name="Kim H."/>
            <person name="Kim K.M."/>
            <person name="Min G.S."/>
            <person name="Cho J.C."/>
        </authorList>
    </citation>
    <scope>NUCLEOTIDE SEQUENCE</scope>
    <source>
        <strain evidence="9">DSM 25064</strain>
    </source>
</reference>
<reference evidence="9" key="2">
    <citation type="submission" date="2023-08" db="EMBL/GenBank/DDBJ databases">
        <authorList>
            <person name="Luo J."/>
        </authorList>
    </citation>
    <scope>NUCLEOTIDE SEQUENCE</scope>
    <source>
        <strain evidence="9">DSM 25064</strain>
    </source>
</reference>
<evidence type="ECO:0000313" key="10">
    <source>
        <dbReference type="Proteomes" id="UP001178354"/>
    </source>
</evidence>
<evidence type="ECO:0000256" key="7">
    <source>
        <dbReference type="ARBA" id="ARBA00023136"/>
    </source>
</evidence>
<comment type="similarity">
    <text evidence="2 8">Belongs to the 4-toluene sulfonate uptake permease (TSUP) (TC 2.A.102) family.</text>
</comment>
<feature type="transmembrane region" description="Helical" evidence="8">
    <location>
        <begin position="192"/>
        <end position="210"/>
    </location>
</feature>
<keyword evidence="7 8" id="KW-0472">Membrane</keyword>
<proteinExistence type="inferred from homology"/>
<feature type="transmembrane region" description="Helical" evidence="8">
    <location>
        <begin position="127"/>
        <end position="148"/>
    </location>
</feature>
<dbReference type="Pfam" id="PF01925">
    <property type="entry name" value="TauE"/>
    <property type="match status" value="1"/>
</dbReference>
<dbReference type="GO" id="GO:0005886">
    <property type="term" value="C:plasma membrane"/>
    <property type="evidence" value="ECO:0007669"/>
    <property type="project" value="UniProtKB-SubCell"/>
</dbReference>
<evidence type="ECO:0000256" key="2">
    <source>
        <dbReference type="ARBA" id="ARBA00009142"/>
    </source>
</evidence>
<evidence type="ECO:0000256" key="3">
    <source>
        <dbReference type="ARBA" id="ARBA00022448"/>
    </source>
</evidence>
<keyword evidence="6 8" id="KW-1133">Transmembrane helix</keyword>
<dbReference type="Proteomes" id="UP001178354">
    <property type="component" value="Unassembled WGS sequence"/>
</dbReference>
<protein>
    <recommendedName>
        <fullName evidence="8">Probable membrane transporter protein</fullName>
    </recommendedName>
</protein>
<comment type="caution">
    <text evidence="9">The sequence shown here is derived from an EMBL/GenBank/DDBJ whole genome shotgun (WGS) entry which is preliminary data.</text>
</comment>
<dbReference type="PANTHER" id="PTHR30269:SF37">
    <property type="entry name" value="MEMBRANE TRANSPORTER PROTEIN"/>
    <property type="match status" value="1"/>
</dbReference>
<organism evidence="9 10">
    <name type="scientific">Porticoccus litoralis</name>
    <dbReference type="NCBI Taxonomy" id="434086"/>
    <lineage>
        <taxon>Bacteria</taxon>
        <taxon>Pseudomonadati</taxon>
        <taxon>Pseudomonadota</taxon>
        <taxon>Gammaproteobacteria</taxon>
        <taxon>Cellvibrionales</taxon>
        <taxon>Porticoccaceae</taxon>
        <taxon>Porticoccus</taxon>
    </lineage>
</organism>
<evidence type="ECO:0000313" key="9">
    <source>
        <dbReference type="EMBL" id="MDP1519384.1"/>
    </source>
</evidence>
<evidence type="ECO:0000256" key="4">
    <source>
        <dbReference type="ARBA" id="ARBA00022475"/>
    </source>
</evidence>
<dbReference type="RefSeq" id="WP_305168901.1">
    <property type="nucleotide sequence ID" value="NZ_JAUUUU010000001.1"/>
</dbReference>
<feature type="transmembrane region" description="Helical" evidence="8">
    <location>
        <begin position="33"/>
        <end position="54"/>
    </location>
</feature>
<dbReference type="PANTHER" id="PTHR30269">
    <property type="entry name" value="TRANSMEMBRANE PROTEIN YFCA"/>
    <property type="match status" value="1"/>
</dbReference>
<feature type="transmembrane region" description="Helical" evidence="8">
    <location>
        <begin position="66"/>
        <end position="89"/>
    </location>
</feature>
<evidence type="ECO:0000256" key="6">
    <source>
        <dbReference type="ARBA" id="ARBA00022989"/>
    </source>
</evidence>
<sequence>MGVTFLVLAITGCMAWFISTVAAGGAALLMIPVLTWLVGPQVVAPAISVGAFVANPSRVWLFRKDVNWQVCAWLVPGSVCGAILGAWAFSQFPVFWIQLLLGSFLVSTVFQFRFGKSTRSFPMRLRWFFPLGLVIAGLSALVGGTGPVQNPFMLNYGLEKEQLIATKAINSLVLQLTKLLAYTGFGVMSQEILTLGLCLGLGGAVGALLAHRHLLAINVARFRTYTLILMPLCGVLMLVEAFT</sequence>
<dbReference type="AlphaFoldDB" id="A0AAW8B0N3"/>
<keyword evidence="3" id="KW-0813">Transport</keyword>